<gene>
    <name evidence="1" type="ORF">CHS0354_013856</name>
</gene>
<accession>A0AAE0T6V5</accession>
<dbReference type="Proteomes" id="UP001195483">
    <property type="component" value="Unassembled WGS sequence"/>
</dbReference>
<comment type="caution">
    <text evidence="1">The sequence shown here is derived from an EMBL/GenBank/DDBJ whole genome shotgun (WGS) entry which is preliminary data.</text>
</comment>
<reference evidence="1" key="1">
    <citation type="journal article" date="2021" name="Genome Biol. Evol.">
        <title>A High-Quality Reference Genome for a Parasitic Bivalve with Doubly Uniparental Inheritance (Bivalvia: Unionida).</title>
        <authorList>
            <person name="Smith C.H."/>
        </authorList>
    </citation>
    <scope>NUCLEOTIDE SEQUENCE</scope>
    <source>
        <strain evidence="1">CHS0354</strain>
    </source>
</reference>
<dbReference type="AlphaFoldDB" id="A0AAE0T6V5"/>
<name>A0AAE0T6V5_9BIVA</name>
<keyword evidence="2" id="KW-1185">Reference proteome</keyword>
<proteinExistence type="predicted"/>
<evidence type="ECO:0000313" key="1">
    <source>
        <dbReference type="EMBL" id="KAK3604345.1"/>
    </source>
</evidence>
<dbReference type="EMBL" id="JAEAOA010000849">
    <property type="protein sequence ID" value="KAK3604345.1"/>
    <property type="molecule type" value="Genomic_DNA"/>
</dbReference>
<organism evidence="1 2">
    <name type="scientific">Potamilus streckersoni</name>
    <dbReference type="NCBI Taxonomy" id="2493646"/>
    <lineage>
        <taxon>Eukaryota</taxon>
        <taxon>Metazoa</taxon>
        <taxon>Spiralia</taxon>
        <taxon>Lophotrochozoa</taxon>
        <taxon>Mollusca</taxon>
        <taxon>Bivalvia</taxon>
        <taxon>Autobranchia</taxon>
        <taxon>Heteroconchia</taxon>
        <taxon>Palaeoheterodonta</taxon>
        <taxon>Unionida</taxon>
        <taxon>Unionoidea</taxon>
        <taxon>Unionidae</taxon>
        <taxon>Ambleminae</taxon>
        <taxon>Lampsilini</taxon>
        <taxon>Potamilus</taxon>
    </lineage>
</organism>
<protein>
    <submittedName>
        <fullName evidence="1">Uncharacterized protein</fullName>
    </submittedName>
</protein>
<evidence type="ECO:0000313" key="2">
    <source>
        <dbReference type="Proteomes" id="UP001195483"/>
    </source>
</evidence>
<reference evidence="1" key="2">
    <citation type="journal article" date="2021" name="Genome Biol. Evol.">
        <title>Developing a high-quality reference genome for a parasitic bivalve with doubly uniparental inheritance (Bivalvia: Unionida).</title>
        <authorList>
            <person name="Smith C.H."/>
        </authorList>
    </citation>
    <scope>NUCLEOTIDE SEQUENCE</scope>
    <source>
        <strain evidence="1">CHS0354</strain>
        <tissue evidence="1">Mantle</tissue>
    </source>
</reference>
<reference evidence="1" key="3">
    <citation type="submission" date="2023-05" db="EMBL/GenBank/DDBJ databases">
        <authorList>
            <person name="Smith C.H."/>
        </authorList>
    </citation>
    <scope>NUCLEOTIDE SEQUENCE</scope>
    <source>
        <strain evidence="1">CHS0354</strain>
        <tissue evidence="1">Mantle</tissue>
    </source>
</reference>
<sequence>METVWLKDVTTTFQTDKRSLGDPGLPAHLTFHLMRGSDSLTLNLKRNYEIDPNADIYVVQSTKDGRSTLSRTRHLRQEAETRVTSGNSLGRQYRIGKRYHLLEQRMFGFKRLVANKDALRVNETSVHEQLEALSRGSTGQEKLNYLPHRSKGRLDYNETTGENSCRERNTEVNLRYKSIDDPYLSITIIPQRFIFFPSKDQFPHKTAKVIRDKENTYIEALPYLEDLHDWDHVHGVKILPQFDIAMLFTALHSIQLSVSDITYNSKT</sequence>